<keyword evidence="2" id="KW-1185">Reference proteome</keyword>
<comment type="caution">
    <text evidence="1">The sequence shown here is derived from an EMBL/GenBank/DDBJ whole genome shotgun (WGS) entry which is preliminary data.</text>
</comment>
<evidence type="ECO:0000313" key="1">
    <source>
        <dbReference type="EMBL" id="KAH8691474.1"/>
    </source>
</evidence>
<sequence>MIYFRLLRLMTRWPTLVREYSMLREGGGDVVFNHLSVSKKAYAVLDELKYINDDWEHVIDDQDLLRSAPSYRPNDPLPLMFEVKDTMAALAICHYAMFSIIVCRILLSLQIMSCETGETVQLQAGIVNQCHRIWMLIDHSLCHKPLGLPVMQGALILTFETAVDDDLNMKRYILDALNELDAYRVLAKGPWKENQVVYIARSLRGECPFG</sequence>
<proteinExistence type="predicted"/>
<gene>
    <name evidence="1" type="ORF">BGW36DRAFT_388390</name>
</gene>
<dbReference type="AlphaFoldDB" id="A0AAD4KHU4"/>
<organism evidence="1 2">
    <name type="scientific">Talaromyces proteolyticus</name>
    <dbReference type="NCBI Taxonomy" id="1131652"/>
    <lineage>
        <taxon>Eukaryota</taxon>
        <taxon>Fungi</taxon>
        <taxon>Dikarya</taxon>
        <taxon>Ascomycota</taxon>
        <taxon>Pezizomycotina</taxon>
        <taxon>Eurotiomycetes</taxon>
        <taxon>Eurotiomycetidae</taxon>
        <taxon>Eurotiales</taxon>
        <taxon>Trichocomaceae</taxon>
        <taxon>Talaromyces</taxon>
        <taxon>Talaromyces sect. Bacilispori</taxon>
    </lineage>
</organism>
<reference evidence="1" key="1">
    <citation type="submission" date="2021-12" db="EMBL/GenBank/DDBJ databases">
        <title>Convergent genome expansion in fungi linked to evolution of root-endophyte symbiosis.</title>
        <authorList>
            <consortium name="DOE Joint Genome Institute"/>
            <person name="Ke Y.-H."/>
            <person name="Bonito G."/>
            <person name="Liao H.-L."/>
            <person name="Looney B."/>
            <person name="Rojas-Flechas A."/>
            <person name="Nash J."/>
            <person name="Hameed K."/>
            <person name="Schadt C."/>
            <person name="Martin F."/>
            <person name="Crous P.W."/>
            <person name="Miettinen O."/>
            <person name="Magnuson J.K."/>
            <person name="Labbe J."/>
            <person name="Jacobson D."/>
            <person name="Doktycz M.J."/>
            <person name="Veneault-Fourrey C."/>
            <person name="Kuo A."/>
            <person name="Mondo S."/>
            <person name="Calhoun S."/>
            <person name="Riley R."/>
            <person name="Ohm R."/>
            <person name="LaButti K."/>
            <person name="Andreopoulos B."/>
            <person name="Pangilinan J."/>
            <person name="Nolan M."/>
            <person name="Tritt A."/>
            <person name="Clum A."/>
            <person name="Lipzen A."/>
            <person name="Daum C."/>
            <person name="Barry K."/>
            <person name="Grigoriev I.V."/>
            <person name="Vilgalys R."/>
        </authorList>
    </citation>
    <scope>NUCLEOTIDE SEQUENCE</scope>
    <source>
        <strain evidence="1">PMI_201</strain>
    </source>
</reference>
<dbReference type="RefSeq" id="XP_046067566.1">
    <property type="nucleotide sequence ID" value="XM_046217220.1"/>
</dbReference>
<name>A0AAD4KHU4_9EURO</name>
<dbReference type="EMBL" id="JAJTJA010000012">
    <property type="protein sequence ID" value="KAH8691474.1"/>
    <property type="molecule type" value="Genomic_DNA"/>
</dbReference>
<dbReference type="Proteomes" id="UP001201262">
    <property type="component" value="Unassembled WGS sequence"/>
</dbReference>
<accession>A0AAD4KHU4</accession>
<protein>
    <submittedName>
        <fullName evidence="1">Uncharacterized protein</fullName>
    </submittedName>
</protein>
<dbReference type="GeneID" id="70247507"/>
<evidence type="ECO:0000313" key="2">
    <source>
        <dbReference type="Proteomes" id="UP001201262"/>
    </source>
</evidence>